<dbReference type="RefSeq" id="YP_009501897.1">
    <property type="nucleotide sequence ID" value="NC_038134.1"/>
</dbReference>
<evidence type="ECO:0000256" key="5">
    <source>
        <dbReference type="ARBA" id="ARBA00022967"/>
    </source>
</evidence>
<dbReference type="EMBL" id="MG989224">
    <property type="protein sequence ID" value="AWU48901.1"/>
    <property type="molecule type" value="Genomic_DNA"/>
</dbReference>
<dbReference type="GO" id="GO:0005739">
    <property type="term" value="C:mitochondrion"/>
    <property type="evidence" value="ECO:0007669"/>
    <property type="project" value="TreeGrafter"/>
</dbReference>
<dbReference type="Pfam" id="PF00510">
    <property type="entry name" value="COX3"/>
    <property type="match status" value="1"/>
</dbReference>
<dbReference type="FunFam" id="1.20.120.80:FF:000002">
    <property type="entry name" value="Cytochrome c oxidase subunit 3"/>
    <property type="match status" value="1"/>
</dbReference>
<dbReference type="PROSITE" id="PS50253">
    <property type="entry name" value="COX3"/>
    <property type="match status" value="1"/>
</dbReference>
<evidence type="ECO:0000256" key="3">
    <source>
        <dbReference type="ARBA" id="ARBA00015944"/>
    </source>
</evidence>
<dbReference type="InterPro" id="IPR024791">
    <property type="entry name" value="Cyt_c/ubiquinol_Oxase_su3"/>
</dbReference>
<dbReference type="GO" id="GO:0006123">
    <property type="term" value="P:mitochondrial electron transport, cytochrome c to oxygen"/>
    <property type="evidence" value="ECO:0007669"/>
    <property type="project" value="TreeGrafter"/>
</dbReference>
<dbReference type="CDD" id="cd01665">
    <property type="entry name" value="Cyt_c_Oxidase_III"/>
    <property type="match status" value="1"/>
</dbReference>
<feature type="domain" description="Heme-copper oxidase subunit III family profile" evidence="10">
    <location>
        <begin position="3"/>
        <end position="260"/>
    </location>
</feature>
<gene>
    <name evidence="11" type="primary">cox3</name>
</gene>
<keyword evidence="8 11" id="KW-0496">Mitochondrion</keyword>
<evidence type="ECO:0000256" key="2">
    <source>
        <dbReference type="ARBA" id="ARBA00010581"/>
    </source>
</evidence>
<dbReference type="AlphaFoldDB" id="A0A344A2B0"/>
<feature type="transmembrane region" description="Helical" evidence="9">
    <location>
        <begin position="162"/>
        <end position="181"/>
    </location>
</feature>
<keyword evidence="7 9" id="KW-0472">Membrane</keyword>
<protein>
    <recommendedName>
        <fullName evidence="3 8">Cytochrome c oxidase subunit 3</fullName>
    </recommendedName>
</protein>
<dbReference type="InterPro" id="IPR013833">
    <property type="entry name" value="Cyt_c_oxidase_su3_a-hlx"/>
</dbReference>
<comment type="subcellular location">
    <subcellularLocation>
        <location evidence="1">Membrane</location>
        <topology evidence="1">Multi-pass membrane protein</topology>
    </subcellularLocation>
</comment>
<dbReference type="SUPFAM" id="SSF81452">
    <property type="entry name" value="Cytochrome c oxidase subunit III-like"/>
    <property type="match status" value="1"/>
</dbReference>
<keyword evidence="5" id="KW-1278">Translocase</keyword>
<dbReference type="InterPro" id="IPR035973">
    <property type="entry name" value="Cyt_c_oxidase_su3-like_sf"/>
</dbReference>
<evidence type="ECO:0000256" key="9">
    <source>
        <dbReference type="SAM" id="Phobius"/>
    </source>
</evidence>
<dbReference type="InterPro" id="IPR033945">
    <property type="entry name" value="Cyt_c_oxase_su3_dom"/>
</dbReference>
<feature type="transmembrane region" description="Helical" evidence="9">
    <location>
        <begin position="15"/>
        <end position="34"/>
    </location>
</feature>
<feature type="transmembrane region" description="Helical" evidence="9">
    <location>
        <begin position="41"/>
        <end position="60"/>
    </location>
</feature>
<dbReference type="PANTHER" id="PTHR11403">
    <property type="entry name" value="CYTOCHROME C OXIDASE SUBUNIT III"/>
    <property type="match status" value="1"/>
</dbReference>
<dbReference type="GO" id="GO:0016020">
    <property type="term" value="C:membrane"/>
    <property type="evidence" value="ECO:0007669"/>
    <property type="project" value="UniProtKB-SubCell"/>
</dbReference>
<dbReference type="GeneID" id="37507157"/>
<feature type="transmembrane region" description="Helical" evidence="9">
    <location>
        <begin position="201"/>
        <end position="219"/>
    </location>
</feature>
<geneLocation type="mitochondrion" evidence="11"/>
<comment type="similarity">
    <text evidence="2 8">Belongs to the cytochrome c oxidase subunit 3 family.</text>
</comment>
<dbReference type="PANTHER" id="PTHR11403:SF7">
    <property type="entry name" value="CYTOCHROME C OXIDASE SUBUNIT 3"/>
    <property type="match status" value="1"/>
</dbReference>
<proteinExistence type="inferred from homology"/>
<feature type="transmembrane region" description="Helical" evidence="9">
    <location>
        <begin position="80"/>
        <end position="101"/>
    </location>
</feature>
<dbReference type="Gene3D" id="1.10.287.70">
    <property type="match status" value="1"/>
</dbReference>
<evidence type="ECO:0000256" key="6">
    <source>
        <dbReference type="ARBA" id="ARBA00022989"/>
    </source>
</evidence>
<evidence type="ECO:0000313" key="11">
    <source>
        <dbReference type="EMBL" id="AWU48901.1"/>
    </source>
</evidence>
<evidence type="ECO:0000256" key="8">
    <source>
        <dbReference type="RuleBase" id="RU003375"/>
    </source>
</evidence>
<evidence type="ECO:0000256" key="1">
    <source>
        <dbReference type="ARBA" id="ARBA00004141"/>
    </source>
</evidence>
<sequence>MMKNHQFHLVDPSPWPMIISFIIMNYTMFSIMFFNSKKWKIMTMGMTMILWIMLLWWRDIQRESTFQGNHTFSVSLSMKYGMMLFITSEILFFFSFFWSFFHHSLTPNQEIGLQWPPISIESFNPLHIPLMNTIILLSSGISVTWTHSSMCMNNLEETKKSLMITVIMGIYFSMLQMYEYMESPFCISDSIYGSSFFITTGFHGIHVLIGTMFLMHCLLRLNKLHFSNNHHLGLEMAIWYWHFVDVVWLFLYMSIYWWGK</sequence>
<evidence type="ECO:0000259" key="10">
    <source>
        <dbReference type="PROSITE" id="PS50253"/>
    </source>
</evidence>
<dbReference type="InterPro" id="IPR000298">
    <property type="entry name" value="Cyt_c_oxidase-like_su3"/>
</dbReference>
<organism evidence="11">
    <name type="scientific">Euphyllura phillyreae</name>
    <dbReference type="NCBI Taxonomy" id="2008460"/>
    <lineage>
        <taxon>Eukaryota</taxon>
        <taxon>Metazoa</taxon>
        <taxon>Ecdysozoa</taxon>
        <taxon>Arthropoda</taxon>
        <taxon>Hexapoda</taxon>
        <taxon>Insecta</taxon>
        <taxon>Pterygota</taxon>
        <taxon>Neoptera</taxon>
        <taxon>Paraneoptera</taxon>
        <taxon>Hemiptera</taxon>
        <taxon>Sternorrhyncha</taxon>
        <taxon>Psylloidea</taxon>
        <taxon>Liviidae</taxon>
        <taxon>Euphyllura</taxon>
    </lineage>
</organism>
<dbReference type="GO" id="GO:0004129">
    <property type="term" value="F:cytochrome-c oxidase activity"/>
    <property type="evidence" value="ECO:0007669"/>
    <property type="project" value="InterPro"/>
</dbReference>
<keyword evidence="4 8" id="KW-0812">Transmembrane</keyword>
<evidence type="ECO:0000256" key="7">
    <source>
        <dbReference type="ARBA" id="ARBA00023136"/>
    </source>
</evidence>
<keyword evidence="6 9" id="KW-1133">Transmembrane helix</keyword>
<comment type="function">
    <text evidence="8">Component of the cytochrome c oxidase, the last enzyme in the mitochondrial electron transport chain which drives oxidative phosphorylation. The respiratory chain contains 3 multisubunit complexes succinate dehydrogenase (complex II, CII), ubiquinol-cytochrome c oxidoreductase (cytochrome b-c1 complex, complex III, CIII) and cytochrome c oxidase (complex IV, CIV), that cooperate to transfer electrons derived from NADH and succinate to molecular oxygen, creating an electrochemical gradient over the inner membrane that drives transmembrane transport and the ATP synthase. Cytochrome c oxidase is the component of the respiratory chain that catalyzes the reduction of oxygen to water. Electrons originating from reduced cytochrome c in the intermembrane space (IMS) are transferred via the dinuclear copper A center (CU(A)) of subunit 2 and heme A of subunit 1 to the active site in subunit 1, a binuclear center (BNC) formed by heme A3 and copper B (CU(B)). The BNC reduces molecular oxygen to 2 water molecules using 4 electrons from cytochrome c in the IMS and 4 protons from the mitochondrial matrix.</text>
</comment>
<feature type="transmembrane region" description="Helical" evidence="9">
    <location>
        <begin position="239"/>
        <end position="259"/>
    </location>
</feature>
<accession>A0A344A2B0</accession>
<name>A0A344A2B0_9HEMI</name>
<dbReference type="Gene3D" id="1.20.120.80">
    <property type="entry name" value="Cytochrome c oxidase, subunit III, four-helix bundle"/>
    <property type="match status" value="1"/>
</dbReference>
<reference evidence="11" key="1">
    <citation type="submission" date="2018-02" db="EMBL/GenBank/DDBJ databases">
        <title>Resolving the psyllid tree of life: Phylogenomic analysis of the superfamily Psylloidea (Hemiptera).</title>
        <authorList>
            <person name="Percy D.M."/>
            <person name="Sveinsson S."/>
            <person name="Lemmon A.R."/>
            <person name="Lemmon E.M."/>
            <person name="Ouvrard D."/>
            <person name="Burckhardt D."/>
        </authorList>
    </citation>
    <scope>NUCLEOTIDE SEQUENCE</scope>
    <source>
        <strain evidence="11">DP1.idba.128_circ</strain>
    </source>
</reference>
<evidence type="ECO:0000256" key="4">
    <source>
        <dbReference type="ARBA" id="ARBA00022692"/>
    </source>
</evidence>